<dbReference type="EMBL" id="JAPHNI010000057">
    <property type="protein sequence ID" value="KAJ8117322.1"/>
    <property type="molecule type" value="Genomic_DNA"/>
</dbReference>
<comment type="caution">
    <text evidence="1">The sequence shown here is derived from an EMBL/GenBank/DDBJ whole genome shotgun (WGS) entry which is preliminary data.</text>
</comment>
<dbReference type="Proteomes" id="UP001153331">
    <property type="component" value="Unassembled WGS sequence"/>
</dbReference>
<organism evidence="1 2">
    <name type="scientific">Boeremia exigua</name>
    <dbReference type="NCBI Taxonomy" id="749465"/>
    <lineage>
        <taxon>Eukaryota</taxon>
        <taxon>Fungi</taxon>
        <taxon>Dikarya</taxon>
        <taxon>Ascomycota</taxon>
        <taxon>Pezizomycotina</taxon>
        <taxon>Dothideomycetes</taxon>
        <taxon>Pleosporomycetidae</taxon>
        <taxon>Pleosporales</taxon>
        <taxon>Pleosporineae</taxon>
        <taxon>Didymellaceae</taxon>
        <taxon>Boeremia</taxon>
    </lineage>
</organism>
<keyword evidence="2" id="KW-1185">Reference proteome</keyword>
<sequence>MAQTLYKFGVDPSDPTAKAITPVPIVTSTEVKIVWSSWCDLIYTTLNRDLTCSISYFGTSLNARQQLNLPTGPSRPGSANIRQSLSKTEGSLRFFGTAMHDGVRGYVADGMITVYGTPAEQAALGDQYCDVDSWRLPDPLHQSLADICMCSDSSLLVALGREQGGPRNNSSTGKGTRKDTQALESRPQMINCCTSIQELKDCCVGGWSSECLASFESIQLAVNATTATALDQNGKVHTRTIDPRYPACLGRPYTGTSVFEPVPYLSETRITQISSGGYMTAAISEDGELFLWGQANPGTEYNLGVMHGLDTNTEPAEGKGTLVWGESEQDEDVKCLNIQINGVEGSAYAVAVGFGHILVAARNERGDRVVLAAGCGDEGQLGLGKTCEFLPEFAEVTELRGKAITQLMATGWSSFMIVDESSNVCDETERAKKWHPNAPLASVGEIGHHQTDLKSAAQPTPWEGVFESTARFHDSLLNEFPSHGVEAEFQANRELTRPRAKNSHTGQLLEFGDADSCAWLNRNGFLLEFGMVLSLGAIASVPNCRAEDFSEVRIACDCARCIDLAGQQTFNKAQGSSQRPQVLSCYSSVTAGHRQSRNEFFGAQSDKMMEGRVLRGLLRREMIQSERGHSGGQGGPQVCDRADQASRKRKHAKKGKDDGDRDDHLASASLAATVRRREITAHVRTRCVSGTAQQPVASRVFTASCSGIERETQ</sequence>
<reference evidence="1" key="1">
    <citation type="submission" date="2022-11" db="EMBL/GenBank/DDBJ databases">
        <title>Genome Sequence of Boeremia exigua.</title>
        <authorList>
            <person name="Buettner E."/>
        </authorList>
    </citation>
    <scope>NUCLEOTIDE SEQUENCE</scope>
    <source>
        <strain evidence="1">CU02</strain>
    </source>
</reference>
<name>A0ACC2IQ87_9PLEO</name>
<evidence type="ECO:0000313" key="1">
    <source>
        <dbReference type="EMBL" id="KAJ8117322.1"/>
    </source>
</evidence>
<proteinExistence type="predicted"/>
<protein>
    <submittedName>
        <fullName evidence="1">Uncharacterized protein</fullName>
    </submittedName>
</protein>
<evidence type="ECO:0000313" key="2">
    <source>
        <dbReference type="Proteomes" id="UP001153331"/>
    </source>
</evidence>
<gene>
    <name evidence="1" type="ORF">OPT61_g1442</name>
</gene>
<accession>A0ACC2IQ87</accession>